<gene>
    <name evidence="7" type="ORF">OIK44_15695</name>
</gene>
<evidence type="ECO:0000259" key="6">
    <source>
        <dbReference type="Pfam" id="PF01494"/>
    </source>
</evidence>
<dbReference type="PANTHER" id="PTHR47178">
    <property type="entry name" value="MONOOXYGENASE, FAD-BINDING"/>
    <property type="match status" value="1"/>
</dbReference>
<reference evidence="7 8" key="1">
    <citation type="submission" date="2022-10" db="EMBL/GenBank/DDBJ databases">
        <title>Janthinobacterium sp. hw3 Genome sequencing.</title>
        <authorList>
            <person name="Park S."/>
        </authorList>
    </citation>
    <scope>NUCLEOTIDE SEQUENCE [LARGE SCALE GENOMIC DNA]</scope>
    <source>
        <strain evidence="8">hw3</strain>
    </source>
</reference>
<evidence type="ECO:0000313" key="7">
    <source>
        <dbReference type="EMBL" id="MDC8759024.1"/>
    </source>
</evidence>
<accession>A0ABT5K212</accession>
<dbReference type="PRINTS" id="PR00420">
    <property type="entry name" value="RNGMNOXGNASE"/>
</dbReference>
<evidence type="ECO:0000256" key="1">
    <source>
        <dbReference type="ARBA" id="ARBA00022630"/>
    </source>
</evidence>
<dbReference type="Pfam" id="PF01494">
    <property type="entry name" value="FAD_binding_3"/>
    <property type="match status" value="1"/>
</dbReference>
<keyword evidence="2" id="KW-0274">FAD</keyword>
<keyword evidence="8" id="KW-1185">Reference proteome</keyword>
<keyword evidence="4" id="KW-0503">Monooxygenase</keyword>
<dbReference type="Proteomes" id="UP001221208">
    <property type="component" value="Unassembled WGS sequence"/>
</dbReference>
<organism evidence="7 8">
    <name type="scientific">Janthinobacterium fluminis</name>
    <dbReference type="NCBI Taxonomy" id="2987524"/>
    <lineage>
        <taxon>Bacteria</taxon>
        <taxon>Pseudomonadati</taxon>
        <taxon>Pseudomonadota</taxon>
        <taxon>Betaproteobacteria</taxon>
        <taxon>Burkholderiales</taxon>
        <taxon>Oxalobacteraceae</taxon>
        <taxon>Janthinobacterium</taxon>
    </lineage>
</organism>
<feature type="region of interest" description="Disordered" evidence="5">
    <location>
        <begin position="382"/>
        <end position="403"/>
    </location>
</feature>
<evidence type="ECO:0000313" key="8">
    <source>
        <dbReference type="Proteomes" id="UP001221208"/>
    </source>
</evidence>
<dbReference type="Gene3D" id="3.50.50.60">
    <property type="entry name" value="FAD/NAD(P)-binding domain"/>
    <property type="match status" value="1"/>
</dbReference>
<dbReference type="RefSeq" id="WP_273671950.1">
    <property type="nucleotide sequence ID" value="NZ_JAQQXR010000005.1"/>
</dbReference>
<feature type="domain" description="FAD-binding" evidence="6">
    <location>
        <begin position="311"/>
        <end position="376"/>
    </location>
</feature>
<comment type="caution">
    <text evidence="7">The sequence shown here is derived from an EMBL/GenBank/DDBJ whole genome shotgun (WGS) entry which is preliminary data.</text>
</comment>
<protein>
    <submittedName>
        <fullName evidence="7">NAD(P)/FAD-dependent oxidoreductase</fullName>
    </submittedName>
</protein>
<dbReference type="Pfam" id="PF13450">
    <property type="entry name" value="NAD_binding_8"/>
    <property type="match status" value="1"/>
</dbReference>
<evidence type="ECO:0000256" key="2">
    <source>
        <dbReference type="ARBA" id="ARBA00022827"/>
    </source>
</evidence>
<keyword evidence="1" id="KW-0285">Flavoprotein</keyword>
<proteinExistence type="predicted"/>
<evidence type="ECO:0000256" key="4">
    <source>
        <dbReference type="ARBA" id="ARBA00023033"/>
    </source>
</evidence>
<dbReference type="EMBL" id="JAQQXR010000005">
    <property type="protein sequence ID" value="MDC8759024.1"/>
    <property type="molecule type" value="Genomic_DNA"/>
</dbReference>
<evidence type="ECO:0000256" key="3">
    <source>
        <dbReference type="ARBA" id="ARBA00023002"/>
    </source>
</evidence>
<dbReference type="PANTHER" id="PTHR47178:SF5">
    <property type="entry name" value="FAD-BINDING DOMAIN-CONTAINING PROTEIN"/>
    <property type="match status" value="1"/>
</dbReference>
<dbReference type="InterPro" id="IPR036188">
    <property type="entry name" value="FAD/NAD-bd_sf"/>
</dbReference>
<name>A0ABT5K212_9BURK</name>
<evidence type="ECO:0000256" key="5">
    <source>
        <dbReference type="SAM" id="MobiDB-lite"/>
    </source>
</evidence>
<dbReference type="InterPro" id="IPR002938">
    <property type="entry name" value="FAD-bd"/>
</dbReference>
<dbReference type="SUPFAM" id="SSF51905">
    <property type="entry name" value="FAD/NAD(P)-binding domain"/>
    <property type="match status" value="1"/>
</dbReference>
<sequence>MTITPLRVAIIGAGLGGLCLAQGLKKHGIAVQVYEKDAALAARRQGYRLRIDKDGQAALASCLPDALFALFTQTCAVPAHGINTLDSNLKRLSDNWVDDWHDGVADAAPDLRADRQVMRAVLLMGLAEQVHFGKALVRYEELGDLAVVAHFQDGSSVEADVLVGADGIYSRVRDLRFPAAPAIDTGAICCYGKTMLDPVSREAIAAQLQLGTSVIFEPGLALVSDAMCFRLSPGATTAVGALPDYMYWALIGQRKHLGVSDDDDLCWPEPALRSWIGKLIQSWPLQLRALFELAAPQAATLTALKTTPLLAPWPASRVTALGDALHAMSPASGLGANCALYDASALVQALQQVHSRSLAVADAIADYEEQVRTHSFAAARSSRQAEQQLFAAPKENAKQGAQP</sequence>
<keyword evidence="3" id="KW-0560">Oxidoreductase</keyword>